<evidence type="ECO:0000256" key="1">
    <source>
        <dbReference type="ARBA" id="ARBA00000085"/>
    </source>
</evidence>
<dbReference type="CDD" id="cd00082">
    <property type="entry name" value="HisKA"/>
    <property type="match status" value="1"/>
</dbReference>
<dbReference type="InterPro" id="IPR050351">
    <property type="entry name" value="BphY/WalK/GraS-like"/>
</dbReference>
<evidence type="ECO:0000259" key="11">
    <source>
        <dbReference type="PROSITE" id="PS50109"/>
    </source>
</evidence>
<dbReference type="GO" id="GO:0007234">
    <property type="term" value="P:osmosensory signaling via phosphorelay pathway"/>
    <property type="evidence" value="ECO:0007669"/>
    <property type="project" value="TreeGrafter"/>
</dbReference>
<dbReference type="PaxDb" id="522772-Dacet_1012"/>
<dbReference type="GO" id="GO:0016020">
    <property type="term" value="C:membrane"/>
    <property type="evidence" value="ECO:0007669"/>
    <property type="project" value="UniProtKB-SubCell"/>
</dbReference>
<dbReference type="PROSITE" id="PS50885">
    <property type="entry name" value="HAMP"/>
    <property type="match status" value="1"/>
</dbReference>
<gene>
    <name evidence="13" type="ordered locus">Dacet_1012</name>
</gene>
<evidence type="ECO:0000256" key="9">
    <source>
        <dbReference type="ARBA" id="ARBA00023012"/>
    </source>
</evidence>
<dbReference type="Proteomes" id="UP000002012">
    <property type="component" value="Chromosome"/>
</dbReference>
<dbReference type="PROSITE" id="PS50109">
    <property type="entry name" value="HIS_KIN"/>
    <property type="match status" value="1"/>
</dbReference>
<dbReference type="OrthoDB" id="9770955at2"/>
<reference evidence="13 14" key="1">
    <citation type="journal article" date="2010" name="Stand. Genomic Sci.">
        <title>Complete genome sequence of Denitrovibrio acetiphilus type strain (N2460).</title>
        <authorList>
            <person name="Kiss H."/>
            <person name="Lang E."/>
            <person name="Lapidus A."/>
            <person name="Copeland A."/>
            <person name="Nolan M."/>
            <person name="Glavina Del Rio T."/>
            <person name="Chen F."/>
            <person name="Lucas S."/>
            <person name="Tice H."/>
            <person name="Cheng J.F."/>
            <person name="Han C."/>
            <person name="Goodwin L."/>
            <person name="Pitluck S."/>
            <person name="Liolios K."/>
            <person name="Pati A."/>
            <person name="Ivanova N."/>
            <person name="Mavromatis K."/>
            <person name="Chen A."/>
            <person name="Palaniappan K."/>
            <person name="Land M."/>
            <person name="Hauser L."/>
            <person name="Chang Y.J."/>
            <person name="Jeffries C.D."/>
            <person name="Detter J.C."/>
            <person name="Brettin T."/>
            <person name="Spring S."/>
            <person name="Rohde M."/>
            <person name="Goker M."/>
            <person name="Woyke T."/>
            <person name="Bristow J."/>
            <person name="Eisen J.A."/>
            <person name="Markowitz V."/>
            <person name="Hugenholtz P."/>
            <person name="Kyrpides N.C."/>
            <person name="Klenk H.P."/>
        </authorList>
    </citation>
    <scope>NUCLEOTIDE SEQUENCE [LARGE SCALE GENOMIC DNA]</scope>
    <source>
        <strain evidence="14">DSM 12809 / NBRC 114555 / N2460</strain>
    </source>
</reference>
<dbReference type="InterPro" id="IPR036097">
    <property type="entry name" value="HisK_dim/P_sf"/>
</dbReference>
<keyword evidence="8" id="KW-0067">ATP-binding</keyword>
<keyword evidence="10" id="KW-1133">Transmembrane helix</keyword>
<dbReference type="EC" id="2.7.13.3" evidence="3"/>
<dbReference type="InterPro" id="IPR004358">
    <property type="entry name" value="Sig_transdc_His_kin-like_C"/>
</dbReference>
<dbReference type="Pfam" id="PF00672">
    <property type="entry name" value="HAMP"/>
    <property type="match status" value="1"/>
</dbReference>
<evidence type="ECO:0000256" key="3">
    <source>
        <dbReference type="ARBA" id="ARBA00012438"/>
    </source>
</evidence>
<dbReference type="SUPFAM" id="SSF55874">
    <property type="entry name" value="ATPase domain of HSP90 chaperone/DNA topoisomerase II/histidine kinase"/>
    <property type="match status" value="1"/>
</dbReference>
<feature type="transmembrane region" description="Helical" evidence="10">
    <location>
        <begin position="7"/>
        <end position="27"/>
    </location>
</feature>
<keyword evidence="14" id="KW-1185">Reference proteome</keyword>
<keyword evidence="7 13" id="KW-0418">Kinase</keyword>
<evidence type="ECO:0000256" key="10">
    <source>
        <dbReference type="SAM" id="Phobius"/>
    </source>
</evidence>
<dbReference type="Pfam" id="PF11845">
    <property type="entry name" value="Tll0287-like"/>
    <property type="match status" value="1"/>
</dbReference>
<feature type="transmembrane region" description="Helical" evidence="10">
    <location>
        <begin position="180"/>
        <end position="203"/>
    </location>
</feature>
<keyword evidence="5" id="KW-0808">Transferase</keyword>
<dbReference type="Gene3D" id="3.30.565.10">
    <property type="entry name" value="Histidine kinase-like ATPase, C-terminal domain"/>
    <property type="match status" value="1"/>
</dbReference>
<dbReference type="SMART" id="SM00304">
    <property type="entry name" value="HAMP"/>
    <property type="match status" value="1"/>
</dbReference>
<dbReference type="InterPro" id="IPR003594">
    <property type="entry name" value="HATPase_dom"/>
</dbReference>
<dbReference type="CDD" id="cd06225">
    <property type="entry name" value="HAMP"/>
    <property type="match status" value="1"/>
</dbReference>
<dbReference type="SUPFAM" id="SSF158472">
    <property type="entry name" value="HAMP domain-like"/>
    <property type="match status" value="1"/>
</dbReference>
<dbReference type="Pfam" id="PF02518">
    <property type="entry name" value="HATPase_c"/>
    <property type="match status" value="1"/>
</dbReference>
<dbReference type="Gene3D" id="1.10.287.130">
    <property type="match status" value="1"/>
</dbReference>
<feature type="domain" description="Histidine kinase" evidence="11">
    <location>
        <begin position="293"/>
        <end position="510"/>
    </location>
</feature>
<evidence type="ECO:0000313" key="14">
    <source>
        <dbReference type="Proteomes" id="UP000002012"/>
    </source>
</evidence>
<comment type="catalytic activity">
    <reaction evidence="1">
        <text>ATP + protein L-histidine = ADP + protein N-phospho-L-histidine.</text>
        <dbReference type="EC" id="2.7.13.3"/>
    </reaction>
</comment>
<dbReference type="HOGENOM" id="CLU_000445_114_64_0"/>
<evidence type="ECO:0000313" key="13">
    <source>
        <dbReference type="EMBL" id="ADD67788.1"/>
    </source>
</evidence>
<dbReference type="Gene3D" id="6.10.340.10">
    <property type="match status" value="1"/>
</dbReference>
<dbReference type="Pfam" id="PF00512">
    <property type="entry name" value="HisKA"/>
    <property type="match status" value="1"/>
</dbReference>
<organism evidence="13 14">
    <name type="scientific">Denitrovibrio acetiphilus (strain DSM 12809 / NBRC 114555 / N2460)</name>
    <dbReference type="NCBI Taxonomy" id="522772"/>
    <lineage>
        <taxon>Bacteria</taxon>
        <taxon>Pseudomonadati</taxon>
        <taxon>Deferribacterota</taxon>
        <taxon>Deferribacteres</taxon>
        <taxon>Deferribacterales</taxon>
        <taxon>Geovibrionaceae</taxon>
        <taxon>Denitrovibrio</taxon>
    </lineage>
</organism>
<proteinExistence type="predicted"/>
<dbReference type="AlphaFoldDB" id="D4H6S2"/>
<dbReference type="CDD" id="cd00075">
    <property type="entry name" value="HATPase"/>
    <property type="match status" value="1"/>
</dbReference>
<dbReference type="GO" id="GO:0000156">
    <property type="term" value="F:phosphorelay response regulator activity"/>
    <property type="evidence" value="ECO:0007669"/>
    <property type="project" value="TreeGrafter"/>
</dbReference>
<dbReference type="STRING" id="522772.Dacet_1012"/>
<dbReference type="Gene3D" id="3.30.450.290">
    <property type="match status" value="1"/>
</dbReference>
<keyword evidence="10" id="KW-0812">Transmembrane</keyword>
<protein>
    <recommendedName>
        <fullName evidence="3">histidine kinase</fullName>
        <ecNumber evidence="3">2.7.13.3</ecNumber>
    </recommendedName>
</protein>
<keyword evidence="4" id="KW-0597">Phosphoprotein</keyword>
<dbReference type="InterPro" id="IPR036890">
    <property type="entry name" value="HATPase_C_sf"/>
</dbReference>
<keyword evidence="9" id="KW-0902">Two-component regulatory system</keyword>
<dbReference type="PANTHER" id="PTHR42878">
    <property type="entry name" value="TWO-COMPONENT HISTIDINE KINASE"/>
    <property type="match status" value="1"/>
</dbReference>
<dbReference type="InterPro" id="IPR021796">
    <property type="entry name" value="Tll0287-like_dom"/>
</dbReference>
<dbReference type="SMART" id="SM00387">
    <property type="entry name" value="HATPase_c"/>
    <property type="match status" value="1"/>
</dbReference>
<name>D4H6S2_DENA2</name>
<sequence length="520" mass="59356">MKLTGKLVFSITVVLIIIVLGTVNFFWVSQKDLLMQQAHTQAKTLFEMLIVTRQWVAENRDEIKPVPAVATKMLSEYARVMTDFRFHITSDMLINPENAPDDFEKRALAKFRNNAREYHEIITVKKEHYYKYMAPLYVNNACMECHEYQGYEIGDLRGGISVTLPLKDIEATLHKNNRNYYVIGFLSFLGIVATVIFLVKALVLRHIDRLTKAAQSYKTGDFSQEVELKTGDEIQELSEAFEIMRQSILENEDHLKSELKKVSTQYTSVLTELKERNDELKTINTFKTDILDSLSHELRTPLTKIIAYSNLLIEKGLNCETEVKDKALDAVNRSAKLLNTLFNEIITLSRLESNQHPYHFIPVELKMMVKDIMHLLEKEISDKKITTKINIPDDAMLCIDGESFRHVLTNLISNAVKFNKPEGSITITYSENETHKALAFTDTGAGIPANELNRITERFYRASNVKYSFSGTGLGLSIVKRIMDGHKGFLEVSSEEDKGATFKIHIPRQLKCSSSLHGDE</sequence>
<dbReference type="EMBL" id="CP001968">
    <property type="protein sequence ID" value="ADD67788.1"/>
    <property type="molecule type" value="Genomic_DNA"/>
</dbReference>
<dbReference type="InterPro" id="IPR005467">
    <property type="entry name" value="His_kinase_dom"/>
</dbReference>
<evidence type="ECO:0000256" key="5">
    <source>
        <dbReference type="ARBA" id="ARBA00022679"/>
    </source>
</evidence>
<dbReference type="InParanoid" id="D4H6S2"/>
<dbReference type="KEGG" id="dap:Dacet_1012"/>
<evidence type="ECO:0000256" key="4">
    <source>
        <dbReference type="ARBA" id="ARBA00022553"/>
    </source>
</evidence>
<evidence type="ECO:0000259" key="12">
    <source>
        <dbReference type="PROSITE" id="PS50885"/>
    </source>
</evidence>
<dbReference type="InterPro" id="IPR003660">
    <property type="entry name" value="HAMP_dom"/>
</dbReference>
<dbReference type="GO" id="GO:0000155">
    <property type="term" value="F:phosphorelay sensor kinase activity"/>
    <property type="evidence" value="ECO:0007669"/>
    <property type="project" value="InterPro"/>
</dbReference>
<dbReference type="GO" id="GO:0030295">
    <property type="term" value="F:protein kinase activator activity"/>
    <property type="evidence" value="ECO:0007669"/>
    <property type="project" value="TreeGrafter"/>
</dbReference>
<dbReference type="InterPro" id="IPR003661">
    <property type="entry name" value="HisK_dim/P_dom"/>
</dbReference>
<dbReference type="eggNOG" id="COG2205">
    <property type="taxonomic scope" value="Bacteria"/>
</dbReference>
<evidence type="ECO:0000256" key="7">
    <source>
        <dbReference type="ARBA" id="ARBA00022777"/>
    </source>
</evidence>
<keyword evidence="6" id="KW-0547">Nucleotide-binding</keyword>
<dbReference type="SUPFAM" id="SSF47384">
    <property type="entry name" value="Homodimeric domain of signal transducing histidine kinase"/>
    <property type="match status" value="1"/>
</dbReference>
<dbReference type="SMART" id="SM00388">
    <property type="entry name" value="HisKA"/>
    <property type="match status" value="1"/>
</dbReference>
<dbReference type="PANTHER" id="PTHR42878:SF7">
    <property type="entry name" value="SENSOR HISTIDINE KINASE GLRK"/>
    <property type="match status" value="1"/>
</dbReference>
<dbReference type="GO" id="GO:0005524">
    <property type="term" value="F:ATP binding"/>
    <property type="evidence" value="ECO:0007669"/>
    <property type="project" value="UniProtKB-KW"/>
</dbReference>
<evidence type="ECO:0000256" key="8">
    <source>
        <dbReference type="ARBA" id="ARBA00022840"/>
    </source>
</evidence>
<dbReference type="eggNOG" id="COG2770">
    <property type="taxonomic scope" value="Bacteria"/>
</dbReference>
<accession>D4H6S2</accession>
<feature type="domain" description="HAMP" evidence="12">
    <location>
        <begin position="201"/>
        <end position="253"/>
    </location>
</feature>
<evidence type="ECO:0000256" key="2">
    <source>
        <dbReference type="ARBA" id="ARBA00004370"/>
    </source>
</evidence>
<dbReference type="PRINTS" id="PR00344">
    <property type="entry name" value="BCTRLSENSOR"/>
</dbReference>
<comment type="subcellular location">
    <subcellularLocation>
        <location evidence="2">Membrane</location>
    </subcellularLocation>
</comment>
<dbReference type="FunFam" id="3.30.565.10:FF:000006">
    <property type="entry name" value="Sensor histidine kinase WalK"/>
    <property type="match status" value="1"/>
</dbReference>
<evidence type="ECO:0000256" key="6">
    <source>
        <dbReference type="ARBA" id="ARBA00022741"/>
    </source>
</evidence>
<dbReference type="RefSeq" id="WP_013010319.1">
    <property type="nucleotide sequence ID" value="NC_013943.1"/>
</dbReference>
<keyword evidence="10" id="KW-0472">Membrane</keyword>